<feature type="transmembrane region" description="Helical" evidence="1">
    <location>
        <begin position="20"/>
        <end position="40"/>
    </location>
</feature>
<evidence type="ECO:0000313" key="2">
    <source>
        <dbReference type="EMBL" id="CAC5406102.1"/>
    </source>
</evidence>
<dbReference type="OrthoDB" id="10299075at2759"/>
<reference evidence="2 3" key="1">
    <citation type="submission" date="2020-06" db="EMBL/GenBank/DDBJ databases">
        <authorList>
            <person name="Li R."/>
            <person name="Bekaert M."/>
        </authorList>
    </citation>
    <scope>NUCLEOTIDE SEQUENCE [LARGE SCALE GENOMIC DNA]</scope>
    <source>
        <strain evidence="3">wild</strain>
    </source>
</reference>
<evidence type="ECO:0000256" key="1">
    <source>
        <dbReference type="SAM" id="Phobius"/>
    </source>
</evidence>
<gene>
    <name evidence="2" type="ORF">MCOR_39714</name>
</gene>
<keyword evidence="3" id="KW-1185">Reference proteome</keyword>
<dbReference type="Proteomes" id="UP000507470">
    <property type="component" value="Unassembled WGS sequence"/>
</dbReference>
<keyword evidence="1" id="KW-1133">Transmembrane helix</keyword>
<organism evidence="2 3">
    <name type="scientific">Mytilus coruscus</name>
    <name type="common">Sea mussel</name>
    <dbReference type="NCBI Taxonomy" id="42192"/>
    <lineage>
        <taxon>Eukaryota</taxon>
        <taxon>Metazoa</taxon>
        <taxon>Spiralia</taxon>
        <taxon>Lophotrochozoa</taxon>
        <taxon>Mollusca</taxon>
        <taxon>Bivalvia</taxon>
        <taxon>Autobranchia</taxon>
        <taxon>Pteriomorphia</taxon>
        <taxon>Mytilida</taxon>
        <taxon>Mytiloidea</taxon>
        <taxon>Mytilidae</taxon>
        <taxon>Mytilinae</taxon>
        <taxon>Mytilus</taxon>
    </lineage>
</organism>
<keyword evidence="1" id="KW-0472">Membrane</keyword>
<evidence type="ECO:0000313" key="3">
    <source>
        <dbReference type="Proteomes" id="UP000507470"/>
    </source>
</evidence>
<name>A0A6J8DFE3_MYTCO</name>
<accession>A0A6J8DFE3</accession>
<proteinExistence type="predicted"/>
<dbReference type="AlphaFoldDB" id="A0A6J8DFE3"/>
<protein>
    <submittedName>
        <fullName evidence="2">Uncharacterized protein</fullName>
    </submittedName>
</protein>
<keyword evidence="1" id="KW-0812">Transmembrane</keyword>
<dbReference type="EMBL" id="CACVKT020007172">
    <property type="protein sequence ID" value="CAC5406102.1"/>
    <property type="molecule type" value="Genomic_DNA"/>
</dbReference>
<sequence length="198" mass="22721">MFLSNFTDYMKQACGNCFKYLGMLLAFVIFVGLIVFLARIMPSGDKVTLRHQSNNTSPTRRPQLLYKPYIGMPPLYRMSWVSWFNVNVTEFVSYDHKTNRFAVQESNILSLQLSLKIDGENVRKDTINVVCIEYSDETQKCKATLFKKGEHGVLYIKDKIFALPGFTFTITVLDTTILKRHSKHNNLIIAKSFTSGPE</sequence>